<dbReference type="EMBL" id="PIUK01000188">
    <property type="protein sequence ID" value="MBY6277498.1"/>
    <property type="molecule type" value="Genomic_DNA"/>
</dbReference>
<evidence type="ECO:0000256" key="1">
    <source>
        <dbReference type="ARBA" id="ARBA00004651"/>
    </source>
</evidence>
<comment type="similarity">
    <text evidence="7 10">Belongs to the fluoride channel Fluc/FEX (TC 1.A.43) family.</text>
</comment>
<comment type="catalytic activity">
    <reaction evidence="8">
        <text>fluoride(in) = fluoride(out)</text>
        <dbReference type="Rhea" id="RHEA:76159"/>
        <dbReference type="ChEBI" id="CHEBI:17051"/>
    </reaction>
    <physiologicalReaction direction="left-to-right" evidence="8">
        <dbReference type="Rhea" id="RHEA:76160"/>
    </physiologicalReaction>
</comment>
<evidence type="ECO:0000256" key="10">
    <source>
        <dbReference type="RuleBase" id="RU004340"/>
    </source>
</evidence>
<keyword evidence="6" id="KW-0406">Ion transport</keyword>
<evidence type="ECO:0000256" key="5">
    <source>
        <dbReference type="ARBA" id="ARBA00023136"/>
    </source>
</evidence>
<organism evidence="11 12">
    <name type="scientific">Symbiobacterium thermophilum</name>
    <dbReference type="NCBI Taxonomy" id="2734"/>
    <lineage>
        <taxon>Bacteria</taxon>
        <taxon>Bacillati</taxon>
        <taxon>Bacillota</taxon>
        <taxon>Clostridia</taxon>
        <taxon>Eubacteriales</taxon>
        <taxon>Symbiobacteriaceae</taxon>
        <taxon>Symbiobacterium</taxon>
    </lineage>
</organism>
<protein>
    <recommendedName>
        <fullName evidence="10">Fluoride-specific ion channel</fullName>
    </recommendedName>
</protein>
<sequence>WRVPVSVGFLGSFTTFSTWAVDTVLLFEAGHRTPAVANVALSLALGPVAAWAGRTAGVRYRPAQPGR</sequence>
<accession>A0A953IAK6</accession>
<evidence type="ECO:0000313" key="11">
    <source>
        <dbReference type="EMBL" id="MBY6277498.1"/>
    </source>
</evidence>
<comment type="subcellular location">
    <subcellularLocation>
        <location evidence="1">Cell membrane</location>
        <topology evidence="1">Multi-pass membrane protein</topology>
    </subcellularLocation>
</comment>
<dbReference type="AlphaFoldDB" id="A0A953IAK6"/>
<dbReference type="RefSeq" id="WP_273380742.1">
    <property type="nucleotide sequence ID" value="NZ_PIUK01000188.1"/>
</dbReference>
<evidence type="ECO:0000256" key="6">
    <source>
        <dbReference type="ARBA" id="ARBA00023303"/>
    </source>
</evidence>
<comment type="caution">
    <text evidence="11">The sequence shown here is derived from an EMBL/GenBank/DDBJ whole genome shotgun (WGS) entry which is preliminary data.</text>
</comment>
<dbReference type="GO" id="GO:0034220">
    <property type="term" value="P:monoatomic ion transmembrane transport"/>
    <property type="evidence" value="ECO:0007669"/>
    <property type="project" value="UniProtKB-KW"/>
</dbReference>
<evidence type="ECO:0000256" key="9">
    <source>
        <dbReference type="ARBA" id="ARBA00049940"/>
    </source>
</evidence>
<evidence type="ECO:0000256" key="7">
    <source>
        <dbReference type="ARBA" id="ARBA00035120"/>
    </source>
</evidence>
<keyword evidence="4 10" id="KW-1133">Transmembrane helix</keyword>
<dbReference type="Proteomes" id="UP000732377">
    <property type="component" value="Unassembled WGS sequence"/>
</dbReference>
<keyword evidence="5 10" id="KW-0472">Membrane</keyword>
<keyword evidence="3 10" id="KW-0812">Transmembrane</keyword>
<evidence type="ECO:0000256" key="8">
    <source>
        <dbReference type="ARBA" id="ARBA00035585"/>
    </source>
</evidence>
<comment type="function">
    <text evidence="9">Fluoride-specific ion channel. Important for reducing fluoride concentration in the cell, thus reducing its toxicity.</text>
</comment>
<evidence type="ECO:0000256" key="4">
    <source>
        <dbReference type="ARBA" id="ARBA00022989"/>
    </source>
</evidence>
<keyword evidence="6" id="KW-0407">Ion channel</keyword>
<reference evidence="11" key="1">
    <citation type="submission" date="2017-11" db="EMBL/GenBank/DDBJ databases">
        <title>Three new genomes from thermophilic consortium.</title>
        <authorList>
            <person name="Quaggio R."/>
            <person name="Amgarten D."/>
            <person name="Setubal J.C."/>
        </authorList>
    </citation>
    <scope>NUCLEOTIDE SEQUENCE</scope>
    <source>
        <strain evidence="11">ZCTH01-B2</strain>
    </source>
</reference>
<dbReference type="Pfam" id="PF02537">
    <property type="entry name" value="CRCB"/>
    <property type="match status" value="1"/>
</dbReference>
<feature type="non-terminal residue" evidence="11">
    <location>
        <position position="1"/>
    </location>
</feature>
<keyword evidence="6" id="KW-0813">Transport</keyword>
<feature type="transmembrane region" description="Helical" evidence="10">
    <location>
        <begin position="36"/>
        <end position="53"/>
    </location>
</feature>
<dbReference type="InterPro" id="IPR003691">
    <property type="entry name" value="FluC"/>
</dbReference>
<proteinExistence type="inferred from homology"/>
<name>A0A953IAK6_SYMTR</name>
<comment type="caution">
    <text evidence="10">Lacks conserved residue(s) required for the propagation of feature annotation.</text>
</comment>
<evidence type="ECO:0000313" key="12">
    <source>
        <dbReference type="Proteomes" id="UP000732377"/>
    </source>
</evidence>
<gene>
    <name evidence="11" type="ORF">CWE10_15040</name>
</gene>
<keyword evidence="2" id="KW-1003">Cell membrane</keyword>
<dbReference type="GO" id="GO:0005886">
    <property type="term" value="C:plasma membrane"/>
    <property type="evidence" value="ECO:0007669"/>
    <property type="project" value="UniProtKB-SubCell"/>
</dbReference>
<evidence type="ECO:0000256" key="3">
    <source>
        <dbReference type="ARBA" id="ARBA00022692"/>
    </source>
</evidence>
<evidence type="ECO:0000256" key="2">
    <source>
        <dbReference type="ARBA" id="ARBA00022475"/>
    </source>
</evidence>